<dbReference type="GO" id="GO:0046872">
    <property type="term" value="F:metal ion binding"/>
    <property type="evidence" value="ECO:0007669"/>
    <property type="project" value="UniProtKB-KW"/>
</dbReference>
<dbReference type="Gene3D" id="3.40.140.10">
    <property type="entry name" value="Cytidine Deaminase, domain 2"/>
    <property type="match status" value="1"/>
</dbReference>
<dbReference type="PANTHER" id="PTHR43267:SF1">
    <property type="entry name" value="TRNA THREONYLCARBAMOYLADENOSINE DEHYDRATASE"/>
    <property type="match status" value="1"/>
</dbReference>
<dbReference type="GO" id="GO:0008237">
    <property type="term" value="F:metallopeptidase activity"/>
    <property type="evidence" value="ECO:0007669"/>
    <property type="project" value="UniProtKB-KW"/>
</dbReference>
<evidence type="ECO:0000259" key="7">
    <source>
        <dbReference type="Pfam" id="PF14464"/>
    </source>
</evidence>
<dbReference type="RefSeq" id="WP_176530554.1">
    <property type="nucleotide sequence ID" value="NZ_CP088022.1"/>
</dbReference>
<gene>
    <name evidence="8" type="ORF">HU230_13855</name>
</gene>
<dbReference type="Pfam" id="PF14457">
    <property type="entry name" value="Prok-E2_A"/>
    <property type="match status" value="1"/>
</dbReference>
<evidence type="ECO:0000256" key="5">
    <source>
        <dbReference type="ARBA" id="ARBA00023049"/>
    </source>
</evidence>
<keyword evidence="8" id="KW-0808">Transferase</keyword>
<dbReference type="InterPro" id="IPR032865">
    <property type="entry name" value="Prok-E2_A"/>
</dbReference>
<dbReference type="GO" id="GO:0061504">
    <property type="term" value="P:cyclic threonylcarbamoyladenosine biosynthetic process"/>
    <property type="evidence" value="ECO:0007669"/>
    <property type="project" value="TreeGrafter"/>
</dbReference>
<dbReference type="Pfam" id="PF14464">
    <property type="entry name" value="Prok-JAB"/>
    <property type="match status" value="1"/>
</dbReference>
<keyword evidence="4" id="KW-0862">Zinc</keyword>
<dbReference type="Gene3D" id="3.40.50.720">
    <property type="entry name" value="NAD(P)-binding Rossmann-like Domain"/>
    <property type="match status" value="1"/>
</dbReference>
<proteinExistence type="predicted"/>
<keyword evidence="5" id="KW-0482">Metalloprotease</keyword>
<dbReference type="GO" id="GO:0006508">
    <property type="term" value="P:proteolysis"/>
    <property type="evidence" value="ECO:0007669"/>
    <property type="project" value="UniProtKB-KW"/>
</dbReference>
<dbReference type="GO" id="GO:0016779">
    <property type="term" value="F:nucleotidyltransferase activity"/>
    <property type="evidence" value="ECO:0007669"/>
    <property type="project" value="UniProtKB-KW"/>
</dbReference>
<feature type="domain" description="JAB" evidence="7">
    <location>
        <begin position="625"/>
        <end position="728"/>
    </location>
</feature>
<evidence type="ECO:0000313" key="8">
    <source>
        <dbReference type="EMBL" id="NVL06793.1"/>
    </source>
</evidence>
<name>A0A974AFU0_9BRAD</name>
<keyword evidence="1" id="KW-0645">Protease</keyword>
<dbReference type="AlphaFoldDB" id="A0A974AFU0"/>
<dbReference type="SUPFAM" id="SSF102712">
    <property type="entry name" value="JAB1/MPN domain"/>
    <property type="match status" value="1"/>
</dbReference>
<sequence>MKSDGQAWALAQLAEIVQASSGSLEVIDTVEPTEDGEAVVVSLSVDCSGYPRKPGGIPFRTRERLLLKIPANFPLEVPRLDFAHKRYGDFSHVQWGSYICLYQATDSEWQPEDGLFGYMQRIDDWLRAAAADELDPAGMPLHPPVTYAVSSLKIVPTQNTPVVEPPFWAGYAKIIRENENRIELGEWIESQGTIPDGRLAAAVLLPTGMPHEYPKSVSELLEELKARDLPIKVIRLMIQLGVLRGESGQPLIFILGAAMRGIAGGPRLQHLAAWRIDAQRVDEMREAIRASTSDDPSDVTEFYEWAAKATIEWCSILEDRPEIVTRRDAESASAWWAGRHVVLLGCGAIGSAVAMLLARAGVAKLQLYDKDVVKPGVLVRQLFDRYQIGANKAKATAQNIRYTNYGVEALSSPADIVRLLEVPERRADILAADVIINATASTMVATSLEKQFRTWPKAHPPIVSMALGHKADQGLMTMAVQGVPGITLDLDRRAKIALSNLEKGKHVLDEFWPVSPDRTRLFQPEPGCSSPTFRGSAADVMALSALMTNVASRWLASPSLVAARARSFDLTGQRTGALNEFEFEWPTDIVLVDGRNGYQIRVTQAALAGMRAWMRRSERVNGRRVETGGILFGHADEFLKILWVDEISGPPPDSLQSPTAFVCGTAGVSEMNTEKTRRTRKSVAFVGMWHTHPGGIPLPSNTDYGAMANLLTSKEFQAKRFLMIIIGADSSRPLITGTVFERADYQQ</sequence>
<evidence type="ECO:0000256" key="1">
    <source>
        <dbReference type="ARBA" id="ARBA00022670"/>
    </source>
</evidence>
<protein>
    <submittedName>
        <fullName evidence="8">ThiF family adenylyltransferase</fullName>
    </submittedName>
</protein>
<keyword evidence="2" id="KW-0479">Metal-binding</keyword>
<evidence type="ECO:0000256" key="3">
    <source>
        <dbReference type="ARBA" id="ARBA00022801"/>
    </source>
</evidence>
<evidence type="ECO:0000256" key="2">
    <source>
        <dbReference type="ARBA" id="ARBA00022723"/>
    </source>
</evidence>
<comment type="caution">
    <text evidence="8">The sequence shown here is derived from an EMBL/GenBank/DDBJ whole genome shotgun (WGS) entry which is preliminary data.</text>
</comment>
<keyword evidence="8" id="KW-0548">Nucleotidyltransferase</keyword>
<dbReference type="InterPro" id="IPR045886">
    <property type="entry name" value="ThiF/MoeB/HesA"/>
</dbReference>
<evidence type="ECO:0000259" key="6">
    <source>
        <dbReference type="Pfam" id="PF00899"/>
    </source>
</evidence>
<dbReference type="InterPro" id="IPR028090">
    <property type="entry name" value="JAB_dom_prok"/>
</dbReference>
<reference evidence="8" key="1">
    <citation type="submission" date="2020-06" db="EMBL/GenBank/DDBJ databases">
        <title>Whole Genome Sequence of Bradyrhizobium sp. Strain 66S1MB.</title>
        <authorList>
            <person name="Bromfield E."/>
            <person name="Cloutier S."/>
        </authorList>
    </citation>
    <scope>NUCLEOTIDE SEQUENCE</scope>
    <source>
        <strain evidence="8">66S1MB</strain>
    </source>
</reference>
<feature type="domain" description="THIF-type NAD/FAD binding fold" evidence="6">
    <location>
        <begin position="340"/>
        <end position="442"/>
    </location>
</feature>
<evidence type="ECO:0000256" key="4">
    <source>
        <dbReference type="ARBA" id="ARBA00022833"/>
    </source>
</evidence>
<dbReference type="GO" id="GO:0061503">
    <property type="term" value="F:tRNA threonylcarbamoyladenosine dehydratase"/>
    <property type="evidence" value="ECO:0007669"/>
    <property type="project" value="TreeGrafter"/>
</dbReference>
<accession>A0A974AFU0</accession>
<organism evidence="8">
    <name type="scientific">Bradyrhizobium quebecense</name>
    <dbReference type="NCBI Taxonomy" id="2748629"/>
    <lineage>
        <taxon>Bacteria</taxon>
        <taxon>Pseudomonadati</taxon>
        <taxon>Pseudomonadota</taxon>
        <taxon>Alphaproteobacteria</taxon>
        <taxon>Hyphomicrobiales</taxon>
        <taxon>Nitrobacteraceae</taxon>
        <taxon>Bradyrhizobium</taxon>
    </lineage>
</organism>
<dbReference type="GO" id="GO:0008641">
    <property type="term" value="F:ubiquitin-like modifier activating enzyme activity"/>
    <property type="evidence" value="ECO:0007669"/>
    <property type="project" value="InterPro"/>
</dbReference>
<keyword evidence="3" id="KW-0378">Hydrolase</keyword>
<dbReference type="InterPro" id="IPR035985">
    <property type="entry name" value="Ubiquitin-activating_enz"/>
</dbReference>
<dbReference type="PANTHER" id="PTHR43267">
    <property type="entry name" value="TRNA THREONYLCARBAMOYLADENOSINE DEHYDRATASE"/>
    <property type="match status" value="1"/>
</dbReference>
<dbReference type="Pfam" id="PF00899">
    <property type="entry name" value="ThiF"/>
    <property type="match status" value="1"/>
</dbReference>
<dbReference type="SUPFAM" id="SSF69572">
    <property type="entry name" value="Activating enzymes of the ubiquitin-like proteins"/>
    <property type="match status" value="1"/>
</dbReference>
<dbReference type="InterPro" id="IPR000594">
    <property type="entry name" value="ThiF_NAD_FAD-bd"/>
</dbReference>
<dbReference type="EMBL" id="JABWSX010000001">
    <property type="protein sequence ID" value="NVL06793.1"/>
    <property type="molecule type" value="Genomic_DNA"/>
</dbReference>